<dbReference type="InterPro" id="IPR036396">
    <property type="entry name" value="Cyt_P450_sf"/>
</dbReference>
<keyword evidence="7" id="KW-0479">Metal-binding</keyword>
<keyword evidence="11" id="KW-0503">Monooxygenase</keyword>
<dbReference type="GO" id="GO:0020037">
    <property type="term" value="F:heme binding"/>
    <property type="evidence" value="ECO:0007669"/>
    <property type="project" value="InterPro"/>
</dbReference>
<reference evidence="13" key="1">
    <citation type="submission" date="2023-03" db="EMBL/GenBank/DDBJ databases">
        <title>Massive genome expansion in bonnet fungi (Mycena s.s.) driven by repeated elements and novel gene families across ecological guilds.</title>
        <authorList>
            <consortium name="Lawrence Berkeley National Laboratory"/>
            <person name="Harder C.B."/>
            <person name="Miyauchi S."/>
            <person name="Viragh M."/>
            <person name="Kuo A."/>
            <person name="Thoen E."/>
            <person name="Andreopoulos B."/>
            <person name="Lu D."/>
            <person name="Skrede I."/>
            <person name="Drula E."/>
            <person name="Henrissat B."/>
            <person name="Morin E."/>
            <person name="Kohler A."/>
            <person name="Barry K."/>
            <person name="LaButti K."/>
            <person name="Morin E."/>
            <person name="Salamov A."/>
            <person name="Lipzen A."/>
            <person name="Mereny Z."/>
            <person name="Hegedus B."/>
            <person name="Baldrian P."/>
            <person name="Stursova M."/>
            <person name="Weitz H."/>
            <person name="Taylor A."/>
            <person name="Grigoriev I.V."/>
            <person name="Nagy L.G."/>
            <person name="Martin F."/>
            <person name="Kauserud H."/>
        </authorList>
    </citation>
    <scope>NUCLEOTIDE SEQUENCE</scope>
    <source>
        <strain evidence="13">CBHHK188m</strain>
    </source>
</reference>
<protein>
    <submittedName>
        <fullName evidence="13">Cytochrome P450</fullName>
    </submittedName>
</protein>
<keyword evidence="5" id="KW-0349">Heme</keyword>
<dbReference type="GO" id="GO:0016020">
    <property type="term" value="C:membrane"/>
    <property type="evidence" value="ECO:0007669"/>
    <property type="project" value="UniProtKB-SubCell"/>
</dbReference>
<dbReference type="GO" id="GO:0004497">
    <property type="term" value="F:monooxygenase activity"/>
    <property type="evidence" value="ECO:0007669"/>
    <property type="project" value="UniProtKB-KW"/>
</dbReference>
<dbReference type="GO" id="GO:0016705">
    <property type="term" value="F:oxidoreductase activity, acting on paired donors, with incorporation or reduction of molecular oxygen"/>
    <property type="evidence" value="ECO:0007669"/>
    <property type="project" value="InterPro"/>
</dbReference>
<name>A0AAD7N548_9AGAR</name>
<keyword evidence="8" id="KW-1133">Transmembrane helix</keyword>
<keyword evidence="9" id="KW-0560">Oxidoreductase</keyword>
<keyword evidence="10" id="KW-0408">Iron</keyword>
<dbReference type="Gene3D" id="1.10.630.10">
    <property type="entry name" value="Cytochrome P450"/>
    <property type="match status" value="1"/>
</dbReference>
<evidence type="ECO:0000256" key="10">
    <source>
        <dbReference type="ARBA" id="ARBA00023004"/>
    </source>
</evidence>
<evidence type="ECO:0000256" key="3">
    <source>
        <dbReference type="ARBA" id="ARBA00004721"/>
    </source>
</evidence>
<proteinExistence type="inferred from homology"/>
<dbReference type="PRINTS" id="PR00385">
    <property type="entry name" value="P450"/>
</dbReference>
<evidence type="ECO:0000256" key="7">
    <source>
        <dbReference type="ARBA" id="ARBA00022723"/>
    </source>
</evidence>
<dbReference type="EMBL" id="JARJLG010000100">
    <property type="protein sequence ID" value="KAJ7745905.1"/>
    <property type="molecule type" value="Genomic_DNA"/>
</dbReference>
<evidence type="ECO:0000256" key="1">
    <source>
        <dbReference type="ARBA" id="ARBA00001971"/>
    </source>
</evidence>
<keyword evidence="6" id="KW-0812">Transmembrane</keyword>
<evidence type="ECO:0000313" key="13">
    <source>
        <dbReference type="EMBL" id="KAJ7745905.1"/>
    </source>
</evidence>
<dbReference type="InterPro" id="IPR050121">
    <property type="entry name" value="Cytochrome_P450_monoxygenase"/>
</dbReference>
<evidence type="ECO:0000256" key="6">
    <source>
        <dbReference type="ARBA" id="ARBA00022692"/>
    </source>
</evidence>
<evidence type="ECO:0000256" key="11">
    <source>
        <dbReference type="ARBA" id="ARBA00023033"/>
    </source>
</evidence>
<gene>
    <name evidence="13" type="ORF">DFH07DRAFT_977001</name>
</gene>
<evidence type="ECO:0000256" key="5">
    <source>
        <dbReference type="ARBA" id="ARBA00022617"/>
    </source>
</evidence>
<dbReference type="PANTHER" id="PTHR24305:SF166">
    <property type="entry name" value="CYTOCHROME P450 12A4, MITOCHONDRIAL-RELATED"/>
    <property type="match status" value="1"/>
</dbReference>
<dbReference type="PANTHER" id="PTHR24305">
    <property type="entry name" value="CYTOCHROME P450"/>
    <property type="match status" value="1"/>
</dbReference>
<evidence type="ECO:0000256" key="9">
    <source>
        <dbReference type="ARBA" id="ARBA00023002"/>
    </source>
</evidence>
<dbReference type="GO" id="GO:0005506">
    <property type="term" value="F:iron ion binding"/>
    <property type="evidence" value="ECO:0007669"/>
    <property type="project" value="InterPro"/>
</dbReference>
<dbReference type="AlphaFoldDB" id="A0AAD7N548"/>
<sequence>MSSGGSPASNTYEMPLPWMLARLRALLYYMVLLLAKPVRPVVEGPITILVSPVDRDARATETTPFPELPGRSRASCEPLTKRDLPCSSACMRVRAEQQYPCQRGTWNMHQLFHSNEYGEHEFKWQETYGTVYSINGCFGSSRLMISDPLTMKYVLNSPVFTLGPSLAKGTNVLFGNGNVTTTRGQRHRHIRGIMNPYFTSNKIRNVIPIIKETARRLVGRWEALGFPGTTVDISRTLNDAALDLTGDGDFNLITSHLSRVILLSAVLEYPFNALGGQSELATMQRTLINSLTTLAWGQVTNAVLPYVPDSVFHFATRFLIPTMLEYHKITDKLGRNLVELRPNDAGTEADQSFVNRLTAHNRIPKEEIGVHLRTILIAGQDTTGGTLGWILYKLAEMRDFQDALRKEIQLAGIDDDFDYDSMQLLNAVINEVLRLYPSLPLAERAAAEDCILPLSKPITTAVGEQISEIPIKKGQSFYVAISSYHRLPSIWGPDAQDFRPSRWLEKEPCKGPALGPHASLILELQVVVVELVAKFVLSLPENDSVRPRFQITLVPETADGTHCLPVHIETVTA</sequence>
<keyword evidence="12" id="KW-0472">Membrane</keyword>
<comment type="subcellular location">
    <subcellularLocation>
        <location evidence="2">Membrane</location>
    </subcellularLocation>
</comment>
<dbReference type="InterPro" id="IPR001128">
    <property type="entry name" value="Cyt_P450"/>
</dbReference>
<keyword evidence="14" id="KW-1185">Reference proteome</keyword>
<comment type="caution">
    <text evidence="13">The sequence shown here is derived from an EMBL/GenBank/DDBJ whole genome shotgun (WGS) entry which is preliminary data.</text>
</comment>
<evidence type="ECO:0000313" key="14">
    <source>
        <dbReference type="Proteomes" id="UP001215280"/>
    </source>
</evidence>
<comment type="pathway">
    <text evidence="3">Secondary metabolite biosynthesis; terpenoid biosynthesis.</text>
</comment>
<accession>A0AAD7N548</accession>
<evidence type="ECO:0000256" key="8">
    <source>
        <dbReference type="ARBA" id="ARBA00022989"/>
    </source>
</evidence>
<evidence type="ECO:0000256" key="12">
    <source>
        <dbReference type="ARBA" id="ARBA00023136"/>
    </source>
</evidence>
<comment type="similarity">
    <text evidence="4">Belongs to the cytochrome P450 family.</text>
</comment>
<evidence type="ECO:0000256" key="2">
    <source>
        <dbReference type="ARBA" id="ARBA00004370"/>
    </source>
</evidence>
<evidence type="ECO:0000256" key="4">
    <source>
        <dbReference type="ARBA" id="ARBA00010617"/>
    </source>
</evidence>
<dbReference type="SUPFAM" id="SSF48264">
    <property type="entry name" value="Cytochrome P450"/>
    <property type="match status" value="1"/>
</dbReference>
<organism evidence="13 14">
    <name type="scientific">Mycena maculata</name>
    <dbReference type="NCBI Taxonomy" id="230809"/>
    <lineage>
        <taxon>Eukaryota</taxon>
        <taxon>Fungi</taxon>
        <taxon>Dikarya</taxon>
        <taxon>Basidiomycota</taxon>
        <taxon>Agaricomycotina</taxon>
        <taxon>Agaricomycetes</taxon>
        <taxon>Agaricomycetidae</taxon>
        <taxon>Agaricales</taxon>
        <taxon>Marasmiineae</taxon>
        <taxon>Mycenaceae</taxon>
        <taxon>Mycena</taxon>
    </lineage>
</organism>
<dbReference type="Proteomes" id="UP001215280">
    <property type="component" value="Unassembled WGS sequence"/>
</dbReference>
<dbReference type="Pfam" id="PF00067">
    <property type="entry name" value="p450"/>
    <property type="match status" value="1"/>
</dbReference>
<comment type="cofactor">
    <cofactor evidence="1">
        <name>heme</name>
        <dbReference type="ChEBI" id="CHEBI:30413"/>
    </cofactor>
</comment>